<dbReference type="Gene3D" id="2.130.10.10">
    <property type="entry name" value="YVTN repeat-like/Quinoprotein amine dehydrogenase"/>
    <property type="match status" value="2"/>
</dbReference>
<evidence type="ECO:0000256" key="14">
    <source>
        <dbReference type="SAM" id="MobiDB-lite"/>
    </source>
</evidence>
<dbReference type="GO" id="GO:0003700">
    <property type="term" value="F:DNA-binding transcription factor activity"/>
    <property type="evidence" value="ECO:0007669"/>
    <property type="project" value="InterPro"/>
</dbReference>
<name>A0A395VQ70_BACOV</name>
<keyword evidence="15" id="KW-1133">Transmembrane helix</keyword>
<dbReference type="CDD" id="cd17574">
    <property type="entry name" value="REC_OmpR"/>
    <property type="match status" value="1"/>
</dbReference>
<evidence type="ECO:0000313" key="21">
    <source>
        <dbReference type="EMBL" id="RGS79903.1"/>
    </source>
</evidence>
<evidence type="ECO:0000256" key="13">
    <source>
        <dbReference type="SAM" id="Coils"/>
    </source>
</evidence>
<comment type="caution">
    <text evidence="21">The sequence shown here is derived from an EMBL/GenBank/DDBJ whole genome shotgun (WGS) entry which is preliminary data.</text>
</comment>
<comment type="catalytic activity">
    <reaction evidence="1">
        <text>ATP + protein L-histidine = ADP + protein N-phospho-L-histidine.</text>
        <dbReference type="EC" id="2.7.13.3"/>
    </reaction>
</comment>
<feature type="signal peptide" evidence="16">
    <location>
        <begin position="1"/>
        <end position="22"/>
    </location>
</feature>
<accession>A0A395VQ70</accession>
<keyword evidence="15" id="KW-0812">Transmembrane</keyword>
<keyword evidence="9" id="KW-0805">Transcription regulation</keyword>
<dbReference type="InterPro" id="IPR009057">
    <property type="entry name" value="Homeodomain-like_sf"/>
</dbReference>
<dbReference type="SUPFAM" id="SSF55874">
    <property type="entry name" value="ATPase domain of HSP90 chaperone/DNA topoisomerase II/histidine kinase"/>
    <property type="match status" value="1"/>
</dbReference>
<dbReference type="Pfam" id="PF00072">
    <property type="entry name" value="Response_reg"/>
    <property type="match status" value="1"/>
</dbReference>
<keyword evidence="8" id="KW-0902">Two-component regulatory system</keyword>
<keyword evidence="15" id="KW-0472">Membrane</keyword>
<dbReference type="PROSITE" id="PS50109">
    <property type="entry name" value="HIS_KIN"/>
    <property type="match status" value="1"/>
</dbReference>
<dbReference type="SUPFAM" id="SSF46689">
    <property type="entry name" value="Homeodomain-like"/>
    <property type="match status" value="1"/>
</dbReference>
<dbReference type="InterPro" id="IPR036097">
    <property type="entry name" value="HisK_dim/P_sf"/>
</dbReference>
<evidence type="ECO:0000256" key="16">
    <source>
        <dbReference type="SAM" id="SignalP"/>
    </source>
</evidence>
<evidence type="ECO:0000256" key="6">
    <source>
        <dbReference type="ARBA" id="ARBA00022777"/>
    </source>
</evidence>
<dbReference type="Pfam" id="PF12833">
    <property type="entry name" value="HTH_18"/>
    <property type="match status" value="1"/>
</dbReference>
<evidence type="ECO:0000256" key="11">
    <source>
        <dbReference type="ARBA" id="ARBA00023163"/>
    </source>
</evidence>
<dbReference type="SUPFAM" id="SSF52172">
    <property type="entry name" value="CheY-like"/>
    <property type="match status" value="1"/>
</dbReference>
<keyword evidence="6 21" id="KW-0418">Kinase</keyword>
<dbReference type="CDD" id="cd00063">
    <property type="entry name" value="FN3"/>
    <property type="match status" value="1"/>
</dbReference>
<sequence length="1369" mass="157528">MKAPHILLVLLFSVLCSVKLNAEQSPYIFRHIGVTDGLPDNYVKSVFEIPDGRLGVRTTVLLSLYDGNQFTSFPYNSRSRYPIAYHHAVPEQYIDVHNRLWMKERGGLHVFDLTTERYIANVDSLLQDFGLTAKVSDMFIDSEQHYWFVTPQSSVYMYDEKKRKLELICARDEFIEYYGTLQNVESKGNCVWMIHEKGVIRCYDTELGRFIRQEDFLIGKMNPGDRAVIKMLDNGDYWLMWDWGIGYYSSQGKRWQEVFTTPRDNYTILTSICVDKEGNACVGGVSQGMYRIMRHNLSVTRMRDIPLHTGGTIHNDIHSLFFDSGSGALWLGLFSQGICYYHPSMDNFPLYNRTNTYGKWNNEDVCAFAEDEQGNILLGTLGGLHLYDPSTKRVTVPYRELDHQICWVLYKDSKQRIWVGTYQENLYCIDKGKVRLYSYPSGGYQQDPDFRNIRAIIEDKKGRMWISVYGGVGSLDVNTGKITLLVEKHPELKEYKTADALALDNSGRLIVGAYNGLYIYDQETDQVWIPERDEPSNKLFIHDSNKYNCILNDSRGLLWFGTQYALNIVTPDKQLYTLQEGDGLPNATIQGIQEDNNHDIWISTINSICKIKVDKKGADYVFHVVSFPTGTGSQQDDLFDFHSLKARDGKIYFGRTNGFNAFNPENVFYDKFVNHPVFTSLKLFNTSITPGTYYNGRVLLDKAVNYARSIELEHDENFITLDFSGVNFSNPSHTFFRYQLQGSDKEWIEVLSDNGQGRAVYNNLSPGEYVFRVSAAGNDKLWGPESSFSIVIHPPFWETLMARIIYFVLFCALLYGLVIYMNKRNHRKLVAMQHEEAQRQKEELNQMKFRFFTNISHELRTPLTLIITPLEILKRKIADESVNRQLNTIYRNAQELLTLVNQLLDFRKLEMKGEKLLLMNGDLEEFVTSVYNSFCPVAVEKKLDFTCRIPHQSLYMYFDRDKVHKIINNLLSNAFKFTPENGKVTLSLSGEGKEGRQYAMISVSDTGVGIPEAELPYIFDRFYQVRNWEEEKPGSGIGLHLVREYAVLHGGKVTVESHPGQGSTFTVYLPVDLKPEGEQLETVESNPAESERTDETQQEAAFPSQENSDDRKRLLIVEDNKEFRTFLKEQLEEFYQVLEAGDGEEGEQCAIDKNPDLIISDIMMPKVDGIELCRRVKTNVQTSHIPVILLTARTADDIKINSYEVGADSYMSKPFNFDMLMVRIEKLIEQQEKRKQEFSKNIEVNPSLITITSVDEELIQRALEYIEKNMDNTEYAVEELSRDLGMTRMNLYRKLQSITGNTPSDFIKSIRLKRAAQLLQGSRLTMAEVADRVGFSSASYFTKCFKEMFGVTPTQYAEMHSGDEKQEYK</sequence>
<keyword evidence="4" id="KW-0808">Transferase</keyword>
<keyword evidence="16" id="KW-0732">Signal</keyword>
<dbReference type="CDD" id="cd00075">
    <property type="entry name" value="HATPase"/>
    <property type="match status" value="1"/>
</dbReference>
<dbReference type="InterPro" id="IPR005467">
    <property type="entry name" value="His_kinase_dom"/>
</dbReference>
<evidence type="ECO:0000259" key="18">
    <source>
        <dbReference type="PROSITE" id="PS50109"/>
    </source>
</evidence>
<dbReference type="InterPro" id="IPR003594">
    <property type="entry name" value="HATPase_dom"/>
</dbReference>
<proteinExistence type="predicted"/>
<dbReference type="GO" id="GO:0005524">
    <property type="term" value="F:ATP binding"/>
    <property type="evidence" value="ECO:0007669"/>
    <property type="project" value="UniProtKB-KW"/>
</dbReference>
<dbReference type="FunFam" id="1.10.10.60:FF:000284">
    <property type="entry name" value="Two-component system sensor histidine kinase/response regulator"/>
    <property type="match status" value="1"/>
</dbReference>
<keyword evidence="10" id="KW-0238">DNA-binding</keyword>
<dbReference type="PRINTS" id="PR00344">
    <property type="entry name" value="BCTRLSENSOR"/>
</dbReference>
<dbReference type="PANTHER" id="PTHR43547:SF2">
    <property type="entry name" value="HYBRID SIGNAL TRANSDUCTION HISTIDINE KINASE C"/>
    <property type="match status" value="1"/>
</dbReference>
<dbReference type="Gene3D" id="1.10.287.130">
    <property type="match status" value="1"/>
</dbReference>
<reference evidence="20 23" key="2">
    <citation type="journal article" date="2019" name="Nat. Med.">
        <title>A library of human gut bacterial isolates paired with longitudinal multiomics data enables mechanistic microbiome research.</title>
        <authorList>
            <person name="Poyet M."/>
            <person name="Groussin M."/>
            <person name="Gibbons S.M."/>
            <person name="Avila-Pacheco J."/>
            <person name="Jiang X."/>
            <person name="Kearney S.M."/>
            <person name="Perrotta A.R."/>
            <person name="Berdy B."/>
            <person name="Zhao S."/>
            <person name="Lieberman T.D."/>
            <person name="Swanson P.K."/>
            <person name="Smith M."/>
            <person name="Roesemann S."/>
            <person name="Alexander J.E."/>
            <person name="Rich S.A."/>
            <person name="Livny J."/>
            <person name="Vlamakis H."/>
            <person name="Clish C."/>
            <person name="Bullock K."/>
            <person name="Deik A."/>
            <person name="Scott J."/>
            <person name="Pierce K.A."/>
            <person name="Xavier R.J."/>
            <person name="Alm E.J."/>
        </authorList>
    </citation>
    <scope>NUCLEOTIDE SEQUENCE [LARGE SCALE GENOMIC DNA]</scope>
    <source>
        <strain evidence="20 23">BIOML-A183</strain>
    </source>
</reference>
<dbReference type="InterPro" id="IPR001789">
    <property type="entry name" value="Sig_transdc_resp-reg_receiver"/>
</dbReference>
<evidence type="ECO:0000313" key="20">
    <source>
        <dbReference type="EMBL" id="KAA3799438.1"/>
    </source>
</evidence>
<evidence type="ECO:0000256" key="4">
    <source>
        <dbReference type="ARBA" id="ARBA00022679"/>
    </source>
</evidence>
<dbReference type="InterPro" id="IPR003661">
    <property type="entry name" value="HisK_dim/P_dom"/>
</dbReference>
<dbReference type="CDD" id="cd00082">
    <property type="entry name" value="HisKA"/>
    <property type="match status" value="1"/>
</dbReference>
<dbReference type="PROSITE" id="PS00041">
    <property type="entry name" value="HTH_ARAC_FAMILY_1"/>
    <property type="match status" value="1"/>
</dbReference>
<dbReference type="SMART" id="SM00388">
    <property type="entry name" value="HisKA"/>
    <property type="match status" value="1"/>
</dbReference>
<keyword evidence="13" id="KW-0175">Coiled coil</keyword>
<dbReference type="InterPro" id="IPR011006">
    <property type="entry name" value="CheY-like_superfamily"/>
</dbReference>
<dbReference type="InterPro" id="IPR003961">
    <property type="entry name" value="FN3_dom"/>
</dbReference>
<dbReference type="SUPFAM" id="SSF63829">
    <property type="entry name" value="Calcium-dependent phosphotriesterase"/>
    <property type="match status" value="2"/>
</dbReference>
<keyword evidence="5" id="KW-0547">Nucleotide-binding</keyword>
<feature type="modified residue" description="4-aspartylphosphate" evidence="12">
    <location>
        <position position="1161"/>
    </location>
</feature>
<dbReference type="RefSeq" id="WP_118419240.1">
    <property type="nucleotide sequence ID" value="NZ_JAQDLI010000017.1"/>
</dbReference>
<dbReference type="Proteomes" id="UP000266492">
    <property type="component" value="Unassembled WGS sequence"/>
</dbReference>
<feature type="domain" description="HTH araC/xylS-type" evidence="17">
    <location>
        <begin position="1260"/>
        <end position="1359"/>
    </location>
</feature>
<dbReference type="SUPFAM" id="SSF69322">
    <property type="entry name" value="Tricorn protease domain 2"/>
    <property type="match status" value="1"/>
</dbReference>
<dbReference type="InterPro" id="IPR018062">
    <property type="entry name" value="HTH_AraC-typ_CS"/>
</dbReference>
<dbReference type="InterPro" id="IPR011110">
    <property type="entry name" value="Reg_prop"/>
</dbReference>
<dbReference type="InterPro" id="IPR036890">
    <property type="entry name" value="HATPase_C_sf"/>
</dbReference>
<evidence type="ECO:0000256" key="15">
    <source>
        <dbReference type="SAM" id="Phobius"/>
    </source>
</evidence>
<dbReference type="EMBL" id="QRVZ01000029">
    <property type="protein sequence ID" value="RGS79903.1"/>
    <property type="molecule type" value="Genomic_DNA"/>
</dbReference>
<dbReference type="SMART" id="SM00342">
    <property type="entry name" value="HTH_ARAC"/>
    <property type="match status" value="1"/>
</dbReference>
<dbReference type="InterPro" id="IPR013783">
    <property type="entry name" value="Ig-like_fold"/>
</dbReference>
<evidence type="ECO:0000256" key="2">
    <source>
        <dbReference type="ARBA" id="ARBA00012438"/>
    </source>
</evidence>
<feature type="transmembrane region" description="Helical" evidence="15">
    <location>
        <begin position="800"/>
        <end position="820"/>
    </location>
</feature>
<dbReference type="InterPro" id="IPR004358">
    <property type="entry name" value="Sig_transdc_His_kin-like_C"/>
</dbReference>
<keyword evidence="3 12" id="KW-0597">Phosphoprotein</keyword>
<dbReference type="InterPro" id="IPR011123">
    <property type="entry name" value="Y_Y_Y"/>
</dbReference>
<evidence type="ECO:0000256" key="7">
    <source>
        <dbReference type="ARBA" id="ARBA00022840"/>
    </source>
</evidence>
<dbReference type="EC" id="2.7.13.3" evidence="2"/>
<dbReference type="Pfam" id="PF07495">
    <property type="entry name" value="Y_Y_Y"/>
    <property type="match status" value="1"/>
</dbReference>
<evidence type="ECO:0000256" key="8">
    <source>
        <dbReference type="ARBA" id="ARBA00023012"/>
    </source>
</evidence>
<dbReference type="SMART" id="SM00448">
    <property type="entry name" value="REC"/>
    <property type="match status" value="1"/>
</dbReference>
<feature type="domain" description="Histidine kinase" evidence="18">
    <location>
        <begin position="854"/>
        <end position="1073"/>
    </location>
</feature>
<dbReference type="Gene3D" id="3.30.565.10">
    <property type="entry name" value="Histidine kinase-like ATPase, C-terminal domain"/>
    <property type="match status" value="1"/>
</dbReference>
<dbReference type="Gene3D" id="2.60.40.10">
    <property type="entry name" value="Immunoglobulins"/>
    <property type="match status" value="1"/>
</dbReference>
<feature type="domain" description="Response regulatory" evidence="19">
    <location>
        <begin position="1113"/>
        <end position="1228"/>
    </location>
</feature>
<dbReference type="FunFam" id="1.10.287.130:FF:000045">
    <property type="entry name" value="Two-component system sensor histidine kinase/response regulator"/>
    <property type="match status" value="1"/>
</dbReference>
<dbReference type="Pfam" id="PF00512">
    <property type="entry name" value="HisKA"/>
    <property type="match status" value="1"/>
</dbReference>
<evidence type="ECO:0000256" key="10">
    <source>
        <dbReference type="ARBA" id="ARBA00023125"/>
    </source>
</evidence>
<evidence type="ECO:0000256" key="1">
    <source>
        <dbReference type="ARBA" id="ARBA00000085"/>
    </source>
</evidence>
<dbReference type="EMBL" id="VWLX01000025">
    <property type="protein sequence ID" value="KAA3799438.1"/>
    <property type="molecule type" value="Genomic_DNA"/>
</dbReference>
<dbReference type="InterPro" id="IPR015943">
    <property type="entry name" value="WD40/YVTN_repeat-like_dom_sf"/>
</dbReference>
<feature type="coiled-coil region" evidence="13">
    <location>
        <begin position="1221"/>
        <end position="1283"/>
    </location>
</feature>
<dbReference type="GO" id="GO:0000155">
    <property type="term" value="F:phosphorelay sensor kinase activity"/>
    <property type="evidence" value="ECO:0007669"/>
    <property type="project" value="InterPro"/>
</dbReference>
<evidence type="ECO:0000256" key="9">
    <source>
        <dbReference type="ARBA" id="ARBA00023015"/>
    </source>
</evidence>
<evidence type="ECO:0000256" key="5">
    <source>
        <dbReference type="ARBA" id="ARBA00022741"/>
    </source>
</evidence>
<dbReference type="Pfam" id="PF02518">
    <property type="entry name" value="HATPase_c"/>
    <property type="match status" value="1"/>
</dbReference>
<evidence type="ECO:0000313" key="22">
    <source>
        <dbReference type="Proteomes" id="UP000266492"/>
    </source>
</evidence>
<evidence type="ECO:0000259" key="19">
    <source>
        <dbReference type="PROSITE" id="PS50110"/>
    </source>
</evidence>
<dbReference type="PANTHER" id="PTHR43547">
    <property type="entry name" value="TWO-COMPONENT HISTIDINE KINASE"/>
    <property type="match status" value="1"/>
</dbReference>
<dbReference type="Proteomes" id="UP000460135">
    <property type="component" value="Unassembled WGS sequence"/>
</dbReference>
<dbReference type="PROSITE" id="PS50110">
    <property type="entry name" value="RESPONSE_REGULATORY"/>
    <property type="match status" value="1"/>
</dbReference>
<dbReference type="SMART" id="SM00387">
    <property type="entry name" value="HATPase_c"/>
    <property type="match status" value="1"/>
</dbReference>
<evidence type="ECO:0000256" key="12">
    <source>
        <dbReference type="PROSITE-ProRule" id="PRU00169"/>
    </source>
</evidence>
<protein>
    <recommendedName>
        <fullName evidence="2">histidine kinase</fullName>
        <ecNumber evidence="2">2.7.13.3</ecNumber>
    </recommendedName>
</protein>
<evidence type="ECO:0000256" key="3">
    <source>
        <dbReference type="ARBA" id="ARBA00022553"/>
    </source>
</evidence>
<dbReference type="Gene3D" id="3.40.50.2300">
    <property type="match status" value="1"/>
</dbReference>
<organism evidence="21 22">
    <name type="scientific">Bacteroides ovatus</name>
    <dbReference type="NCBI Taxonomy" id="28116"/>
    <lineage>
        <taxon>Bacteria</taxon>
        <taxon>Pseudomonadati</taxon>
        <taxon>Bacteroidota</taxon>
        <taxon>Bacteroidia</taxon>
        <taxon>Bacteroidales</taxon>
        <taxon>Bacteroidaceae</taxon>
        <taxon>Bacteroides</taxon>
    </lineage>
</organism>
<feature type="chain" id="PRO_5036073643" description="histidine kinase" evidence="16">
    <location>
        <begin position="23"/>
        <end position="1369"/>
    </location>
</feature>
<dbReference type="InterPro" id="IPR018060">
    <property type="entry name" value="HTH_AraC"/>
</dbReference>
<dbReference type="Pfam" id="PF07494">
    <property type="entry name" value="Reg_prop"/>
    <property type="match status" value="1"/>
</dbReference>
<evidence type="ECO:0000259" key="17">
    <source>
        <dbReference type="PROSITE" id="PS01124"/>
    </source>
</evidence>
<gene>
    <name evidence="21" type="ORF">DWX70_23215</name>
    <name evidence="20" type="ORF">F3F51_24080</name>
</gene>
<keyword evidence="7" id="KW-0067">ATP-binding</keyword>
<dbReference type="SUPFAM" id="SSF47384">
    <property type="entry name" value="Homodimeric domain of signal transducing histidine kinase"/>
    <property type="match status" value="1"/>
</dbReference>
<dbReference type="FunFam" id="3.30.565.10:FF:000037">
    <property type="entry name" value="Hybrid sensor histidine kinase/response regulator"/>
    <property type="match status" value="1"/>
</dbReference>
<dbReference type="PROSITE" id="PS01124">
    <property type="entry name" value="HTH_ARAC_FAMILY_2"/>
    <property type="match status" value="1"/>
</dbReference>
<dbReference type="GO" id="GO:0043565">
    <property type="term" value="F:sequence-specific DNA binding"/>
    <property type="evidence" value="ECO:0007669"/>
    <property type="project" value="InterPro"/>
</dbReference>
<dbReference type="Gene3D" id="1.10.10.60">
    <property type="entry name" value="Homeodomain-like"/>
    <property type="match status" value="2"/>
</dbReference>
<evidence type="ECO:0000313" key="23">
    <source>
        <dbReference type="Proteomes" id="UP000460135"/>
    </source>
</evidence>
<feature type="region of interest" description="Disordered" evidence="14">
    <location>
        <begin position="1079"/>
        <end position="1109"/>
    </location>
</feature>
<reference evidence="21 22" key="1">
    <citation type="submission" date="2018-08" db="EMBL/GenBank/DDBJ databases">
        <title>A genome reference for cultivated species of the human gut microbiota.</title>
        <authorList>
            <person name="Zou Y."/>
            <person name="Xue W."/>
            <person name="Luo G."/>
        </authorList>
    </citation>
    <scope>NUCLEOTIDE SEQUENCE [LARGE SCALE GENOMIC DNA]</scope>
    <source>
        <strain evidence="21 22">AF20-9LB</strain>
    </source>
</reference>
<keyword evidence="11" id="KW-0804">Transcription</keyword>
<dbReference type="FunFam" id="3.40.50.2300:FF:000138">
    <property type="entry name" value="Two-component system sensor histidine kinase/response regulator"/>
    <property type="match status" value="1"/>
</dbReference>